<feature type="compositionally biased region" description="Polar residues" evidence="3">
    <location>
        <begin position="5945"/>
        <end position="5961"/>
    </location>
</feature>
<evidence type="ECO:0000256" key="1">
    <source>
        <dbReference type="PROSITE-ProRule" id="PRU00117"/>
    </source>
</evidence>
<feature type="compositionally biased region" description="Polar residues" evidence="3">
    <location>
        <begin position="5434"/>
        <end position="5455"/>
    </location>
</feature>
<feature type="compositionally biased region" description="Basic and acidic residues" evidence="3">
    <location>
        <begin position="1327"/>
        <end position="1340"/>
    </location>
</feature>
<feature type="compositionally biased region" description="Basic residues" evidence="3">
    <location>
        <begin position="5505"/>
        <end position="5516"/>
    </location>
</feature>
<feature type="compositionally biased region" description="Polar residues" evidence="3">
    <location>
        <begin position="5033"/>
        <end position="5044"/>
    </location>
</feature>
<feature type="compositionally biased region" description="Polar residues" evidence="3">
    <location>
        <begin position="6331"/>
        <end position="6357"/>
    </location>
</feature>
<feature type="compositionally biased region" description="Basic and acidic residues" evidence="3">
    <location>
        <begin position="5517"/>
        <end position="5561"/>
    </location>
</feature>
<feature type="compositionally biased region" description="Basic and acidic residues" evidence="3">
    <location>
        <begin position="6074"/>
        <end position="6092"/>
    </location>
</feature>
<evidence type="ECO:0000313" key="5">
    <source>
        <dbReference type="EMBL" id="KOF77239.1"/>
    </source>
</evidence>
<dbReference type="EMBL" id="KQ421523">
    <property type="protein sequence ID" value="KOF77239.1"/>
    <property type="molecule type" value="Genomic_DNA"/>
</dbReference>
<feature type="compositionally biased region" description="Polar residues" evidence="3">
    <location>
        <begin position="4617"/>
        <end position="4634"/>
    </location>
</feature>
<dbReference type="SUPFAM" id="SSF63748">
    <property type="entry name" value="Tudor/PWWP/MBT"/>
    <property type="match status" value="1"/>
</dbReference>
<feature type="region of interest" description="Disordered" evidence="3">
    <location>
        <begin position="1822"/>
        <end position="1887"/>
    </location>
</feature>
<feature type="compositionally biased region" description="Polar residues" evidence="3">
    <location>
        <begin position="5302"/>
        <end position="5315"/>
    </location>
</feature>
<feature type="compositionally biased region" description="Basic and acidic residues" evidence="3">
    <location>
        <begin position="3185"/>
        <end position="3199"/>
    </location>
</feature>
<feature type="compositionally biased region" description="Basic and acidic residues" evidence="3">
    <location>
        <begin position="602"/>
        <end position="622"/>
    </location>
</feature>
<feature type="compositionally biased region" description="Basic and acidic residues" evidence="3">
    <location>
        <begin position="2314"/>
        <end position="2325"/>
    </location>
</feature>
<feature type="compositionally biased region" description="Polar residues" evidence="3">
    <location>
        <begin position="4141"/>
        <end position="4156"/>
    </location>
</feature>
<feature type="region of interest" description="Disordered" evidence="3">
    <location>
        <begin position="1248"/>
        <end position="1274"/>
    </location>
</feature>
<feature type="region of interest" description="Disordered" evidence="3">
    <location>
        <begin position="909"/>
        <end position="939"/>
    </location>
</feature>
<feature type="compositionally biased region" description="Low complexity" evidence="3">
    <location>
        <begin position="6187"/>
        <end position="6205"/>
    </location>
</feature>
<feature type="compositionally biased region" description="Basic and acidic residues" evidence="3">
    <location>
        <begin position="1256"/>
        <end position="1271"/>
    </location>
</feature>
<feature type="compositionally biased region" description="Acidic residues" evidence="3">
    <location>
        <begin position="2326"/>
        <end position="2343"/>
    </location>
</feature>
<feature type="region of interest" description="Disordered" evidence="3">
    <location>
        <begin position="1311"/>
        <end position="1340"/>
    </location>
</feature>
<feature type="region of interest" description="Disordered" evidence="3">
    <location>
        <begin position="5301"/>
        <end position="5331"/>
    </location>
</feature>
<feature type="region of interest" description="Disordered" evidence="3">
    <location>
        <begin position="5938"/>
        <end position="6041"/>
    </location>
</feature>
<dbReference type="SMART" id="SM00322">
    <property type="entry name" value="KH"/>
    <property type="match status" value="2"/>
</dbReference>
<feature type="compositionally biased region" description="Basic and acidic residues" evidence="3">
    <location>
        <begin position="2278"/>
        <end position="2294"/>
    </location>
</feature>
<accession>A0A0L8GK55</accession>
<keyword evidence="2" id="KW-0175">Coiled coil</keyword>
<feature type="compositionally biased region" description="Basic residues" evidence="3">
    <location>
        <begin position="6206"/>
        <end position="6216"/>
    </location>
</feature>
<feature type="compositionally biased region" description="Polar residues" evidence="3">
    <location>
        <begin position="2158"/>
        <end position="2168"/>
    </location>
</feature>
<feature type="region of interest" description="Disordered" evidence="3">
    <location>
        <begin position="4141"/>
        <end position="4188"/>
    </location>
</feature>
<feature type="compositionally biased region" description="Polar residues" evidence="3">
    <location>
        <begin position="591"/>
        <end position="601"/>
    </location>
</feature>
<feature type="region of interest" description="Disordered" evidence="3">
    <location>
        <begin position="1940"/>
        <end position="1959"/>
    </location>
</feature>
<feature type="compositionally biased region" description="Basic residues" evidence="3">
    <location>
        <begin position="6258"/>
        <end position="6272"/>
    </location>
</feature>
<feature type="region of interest" description="Disordered" evidence="3">
    <location>
        <begin position="2158"/>
        <end position="2200"/>
    </location>
</feature>
<organism evidence="5">
    <name type="scientific">Octopus bimaculoides</name>
    <name type="common">California two-spotted octopus</name>
    <dbReference type="NCBI Taxonomy" id="37653"/>
    <lineage>
        <taxon>Eukaryota</taxon>
        <taxon>Metazoa</taxon>
        <taxon>Spiralia</taxon>
        <taxon>Lophotrochozoa</taxon>
        <taxon>Mollusca</taxon>
        <taxon>Cephalopoda</taxon>
        <taxon>Coleoidea</taxon>
        <taxon>Octopodiformes</taxon>
        <taxon>Octopoda</taxon>
        <taxon>Incirrata</taxon>
        <taxon>Octopodidae</taxon>
        <taxon>Octopus</taxon>
    </lineage>
</organism>
<name>A0A0L8GK55_OCTBM</name>
<feature type="region of interest" description="Disordered" evidence="3">
    <location>
        <begin position="1047"/>
        <end position="1074"/>
    </location>
</feature>
<feature type="coiled-coil region" evidence="2">
    <location>
        <begin position="3838"/>
        <end position="3865"/>
    </location>
</feature>
<feature type="region of interest" description="Disordered" evidence="3">
    <location>
        <begin position="2306"/>
        <end position="2511"/>
    </location>
</feature>
<feature type="compositionally biased region" description="Basic and acidic residues" evidence="3">
    <location>
        <begin position="1947"/>
        <end position="1956"/>
    </location>
</feature>
<feature type="region of interest" description="Disordered" evidence="3">
    <location>
        <begin position="5359"/>
        <end position="5410"/>
    </location>
</feature>
<dbReference type="Gene3D" id="2.40.50.90">
    <property type="match status" value="1"/>
</dbReference>
<feature type="region of interest" description="Disordered" evidence="3">
    <location>
        <begin position="6295"/>
        <end position="6366"/>
    </location>
</feature>
<feature type="compositionally biased region" description="Polar residues" evidence="3">
    <location>
        <begin position="2386"/>
        <end position="2405"/>
    </location>
</feature>
<dbReference type="Gene3D" id="3.30.1370.10">
    <property type="entry name" value="K Homology domain, type 1"/>
    <property type="match status" value="2"/>
</dbReference>
<dbReference type="STRING" id="37653.A0A0L8GK55"/>
<feature type="compositionally biased region" description="Basic and acidic residues" evidence="3">
    <location>
        <begin position="3084"/>
        <end position="3093"/>
    </location>
</feature>
<feature type="compositionally biased region" description="Basic and acidic residues" evidence="3">
    <location>
        <begin position="2173"/>
        <end position="2197"/>
    </location>
</feature>
<feature type="compositionally biased region" description="Acidic residues" evidence="3">
    <location>
        <begin position="2457"/>
        <end position="2467"/>
    </location>
</feature>
<feature type="compositionally biased region" description="Polar residues" evidence="3">
    <location>
        <begin position="4075"/>
        <end position="4087"/>
    </location>
</feature>
<feature type="region of interest" description="Disordered" evidence="3">
    <location>
        <begin position="6062"/>
        <end position="6097"/>
    </location>
</feature>
<reference evidence="5" key="1">
    <citation type="submission" date="2015-07" db="EMBL/GenBank/DDBJ databases">
        <title>MeaNS - Measles Nucleotide Surveillance Program.</title>
        <authorList>
            <person name="Tran T."/>
            <person name="Druce J."/>
        </authorList>
    </citation>
    <scope>NUCLEOTIDE SEQUENCE</scope>
    <source>
        <strain evidence="5">UCB-OBI-ISO-001</strain>
        <tissue evidence="5">Gonad</tissue>
    </source>
</reference>
<feature type="compositionally biased region" description="Acidic residues" evidence="3">
    <location>
        <begin position="2441"/>
        <end position="2450"/>
    </location>
</feature>
<feature type="region of interest" description="Disordered" evidence="3">
    <location>
        <begin position="3177"/>
        <end position="3199"/>
    </location>
</feature>
<protein>
    <recommendedName>
        <fullName evidence="4">Tudor domain-containing protein</fullName>
    </recommendedName>
</protein>
<feature type="region of interest" description="Disordered" evidence="3">
    <location>
        <begin position="1971"/>
        <end position="1996"/>
    </location>
</feature>
<feature type="region of interest" description="Disordered" evidence="3">
    <location>
        <begin position="5779"/>
        <end position="5817"/>
    </location>
</feature>
<feature type="region of interest" description="Disordered" evidence="3">
    <location>
        <begin position="582"/>
        <end position="622"/>
    </location>
</feature>
<dbReference type="GO" id="GO:0005739">
    <property type="term" value="C:mitochondrion"/>
    <property type="evidence" value="ECO:0007669"/>
    <property type="project" value="UniProtKB-ARBA"/>
</dbReference>
<feature type="region of interest" description="Disordered" evidence="3">
    <location>
        <begin position="5721"/>
        <end position="5744"/>
    </location>
</feature>
<keyword evidence="1" id="KW-0694">RNA-binding</keyword>
<feature type="compositionally biased region" description="Basic and acidic residues" evidence="3">
    <location>
        <begin position="5469"/>
        <end position="5487"/>
    </location>
</feature>
<feature type="domain" description="Tudor" evidence="4">
    <location>
        <begin position="327"/>
        <end position="385"/>
    </location>
</feature>
<feature type="compositionally biased region" description="Basic and acidic residues" evidence="3">
    <location>
        <begin position="4373"/>
        <end position="4384"/>
    </location>
</feature>
<dbReference type="PROSITE" id="PS50084">
    <property type="entry name" value="KH_TYPE_1"/>
    <property type="match status" value="2"/>
</dbReference>
<dbReference type="InterPro" id="IPR004088">
    <property type="entry name" value="KH_dom_type_1"/>
</dbReference>
<feature type="compositionally biased region" description="Basic and acidic residues" evidence="3">
    <location>
        <begin position="4513"/>
        <end position="4524"/>
    </location>
</feature>
<feature type="compositionally biased region" description="Basic and acidic residues" evidence="3">
    <location>
        <begin position="6006"/>
        <end position="6024"/>
    </location>
</feature>
<feature type="region of interest" description="Disordered" evidence="3">
    <location>
        <begin position="3055"/>
        <end position="3096"/>
    </location>
</feature>
<feature type="region of interest" description="Disordered" evidence="3">
    <location>
        <begin position="4558"/>
        <end position="4597"/>
    </location>
</feature>
<feature type="region of interest" description="Disordered" evidence="3">
    <location>
        <begin position="3687"/>
        <end position="3708"/>
    </location>
</feature>
<feature type="compositionally biased region" description="Acidic residues" evidence="3">
    <location>
        <begin position="2355"/>
        <end position="2373"/>
    </location>
</feature>
<feature type="compositionally biased region" description="Basic and acidic residues" evidence="3">
    <location>
        <begin position="5584"/>
        <end position="5619"/>
    </location>
</feature>
<dbReference type="SMART" id="SM00333">
    <property type="entry name" value="TUDOR"/>
    <property type="match status" value="1"/>
</dbReference>
<sequence>MFDITTTGKLALFVALPTTFVLLYLLLRHTDVGRHLLRRGKRSARLLSHRLNIGQKLIADNEEEDSKSSKSKSSMTVTEVKIPSYATSAIIGTNRSSLQRLQNSCNVQIDLKQDGDTSSTEDQTLCIRGSLEATQQIELRIQQIISDISTVASEDMYIPSSSTISLIGNNYQTVRYINRVSGAKVLIDTTENRDPKHMQLVSIEGSREQIEHAKKLINDVVDKNLTFHEEPLSQCSSSDTAAHLMHRVAHTKNAAARDSGEHTVPLSHLTKDAPTDLLELMVVSVTSPGHFWAHIRNENLPKLVNLQKNIDEFYSDSKHFQTYQCQEVAVDDIVAVCLSNQSQWYRARVTAVLSNSYKVFCVDYGYNEEVPKDNVCRLREDYLSLPYQAVECYLANIKPKDDPDWTRSACNAFENMVCMNQSKIISGEIVRYQPTSHGLVPCLQLIDYDGPQVTWCNLWLRAYTKRAAAKTTNINEELVKMGHAEWNKSSSRRDTVGKDERCTISQEVLNSEGFGSTESLTDPFLKSPPTEETPISLPPANTGWADDFPWAWAYNEEESAPGKDVCEMQTRLSNIHSPTVEIRQPGAGDITSLQETNALTKKTSETSDLAEHSEDKDGNTASKAEEVSNGFFYNGICSDVDAGLVKATSDLNVDHVTNNDSLVESPSANENSKLKYLDRREEICPSSDYDTSEMFDSGLMSGDLSISTPISETSHEFDHESLDQSDLEYVAHSQSDVTRVEKPESGSGGALDLGVTQVSEDNYSTDICESSITVSRDDVSSGLDSLQGDQIRFSQEMSSLVIKDGSLLDQATLQATNTKESDPLSFQESSVSPILKQPLKIQSLDGEETEDYELEHTGEKLNSLGAKDVVSRRDTNVQKYEELKSSEKLIPVEADTNISLLDSDRTQKTTQEIVTSGEAAEASLQSTGKPEETKTSDTVDAQFSRSDLVTNVSSHTETSRDESELNNFEYISVDQKTDMKMTDTTSSILVNQSDNIPQWTNLEDKTYQVSSNLDDTQTLQPHQYITEILYDICPVTKMTSISKDIMTSKAGLTQPETKTSSEPENNRLPSHSEEVTLNVSTGFDGRSSPIDQTVQPHSDSVTSNLDTEYNEVWTKFYSPLEEDNDWNEKPCLTLKEPSKDNNDTMTYLLKDDSTQSEPLENEIEQEDIWKMFYNPISNKDWEEKALKITRDNEIWRKFYETDENTDDYKSLIDRNQYSTDWKYTVSEPLEEDRKDHYIWSRFYSSEDSFKGVGDTKTSERRKDPQVTKVESDSQIGDKITSGVVECSSQGTQELLGIHHSEVNNITTQVLMDGDDSQDPESSGKTVHSVDREINTNKSHEIFKNENVLDPSKNGNKDAVTDEKNLEYSALEEDNDCEEKDPSKLQVVEYHQLPVQTFLESWKDTASDPLEDADILTRNAEIPNYDTIDDGKNINTVIYSNIPDISTPTSENVIREVGVSKVMSVQIDNLEYSALEEDNDWDEKGPTLFQVKHPDEKPVETFLESWTDTVSDPLEDADILSTEDHTPDDGKTKDQNVSTKSIDVKKLESISTSENIVHESVGDDVTSVRIEPSDYNLEYSALEEDNDWKEKDPTLVQVRTKVEEPAKTFLESWKDTVTEDHTPDDGKTKDQNVSTKSIDVKKLESISTSENIVHESVGVDVTSVTIEPSDDNLEYSALEEDNDWKEKDPTLVQVRTKVEEPAKTFLESWKDTVSDPLEDADILSTEDQTPYDVKPKDQNIDTKGIDVKKLESISTSENIVHKSVGEDVTSVTIEPSDYNLEYSALEEDNDWKEKDPTLVQVRTKVEEPAKTFLESWKDTVSDPLEDADILSSEDQISGDVKPKDQDADLPSASHHKDVTDSSEEKTTHEETDVWSMFYTPMTPREDDNNLKYSVLEEDNDWEEKDATLVQVTSEVEEPIQTFLESWKDTASDPLEDADILSTEDQIPDDGKPKDQGLDTKNIATNKLECISTSENPLEDADILSTEEQIPDDVKTKQQNIDTKGIDVKKLESIFMSENIVHESVGDDVTSVRIEPSDDNLEYSALEEDNDWKEKDPTLVQVRPKVEEPAKTFLESWKDTVSDPLEDADILSTDDSDNFMQSRHAEVVAKSSTFPIKRNWDSDDNIYVSVDDIENELGITEVTRKLPSISHHKIVTESSDILLGSSNSGGKHQAPSRDIEENRKESNSEKGEISDDKTSAENNISGRHFDLSLLSDSMLQDKTLISQNISFTDEYSIDRRESFLIPDTNFRTIERSSKSISEDFMKPHGFFQSDTTSESKSIDHIDDSPSKPEGSLIKDTDIKKMTCDTIQLDEEPSGKADEIKTLEEESDEKGDDYDDQDDDDIWLTMLSTSPENGEMEEYDKNEEVMSDNDDSSTDKETSSHYEYQDSNAIDTQTSVFEKTSVHQTTEDGKLFSEKEIVEREHQDLCHKQTTEDSEYSDKEDAEFVDAEEELKMEFVDAEDGSETEENTSYTKVDYSALEEDNGLKEKDPTLAQERPEDEEPAETSLQSCEDIVSGHLKDVDILRTEDHQISGDLNTKGQDFETKAFGRLTSENVGRERFDDHDVTSVKIEPSDDNLEYSALEEDNDWEEKDPTLVQVRTKVEEPVQTFLESWKDTASDPLEDADILSTEEQIPDDVKTKQQNIDTKGIDVKKLESIFMSENIVHESVGDDVTTFRIEPSDDNLEYSALEEDNDWKEKDPTLVQVRPKVEEPAKTFLESWKDTVSDPLEDADILSIDDSDNNVIHSRHTEVVAKSSTVSCTKQWDSDDNIYVSVNDIEKELGIPDKTRDLPSASHYKDVTDSSEEKATHDETDVWSMFYTPMTPREDDNNLEYSALEEDNDWEEKDATLVQVTSEVEEPIQTFLESWKDTASDPLEDADILSTEDQIPDDGKPKDQGLDTKNITTKKLECISTSESIVRESVGDDVTSLRIEPSDYNLEYSALEEDNDWKEKDPTLVQVRTKVEEPAKTFLESWKDTVSDPLEDADILSTEDQTPDDVKPKDQNVDTKVIATKKLECLSTSESIVRESVALEEDNDKEEKDLTLVQVRTKVEEPVQTFLESGKDTASDPLEDADILSTEDQIPDDGKPKDQGLDTKNIATNKLECISTSENIVHESVGDDVTSVRIEPSDDNLEYSALEEDNDWKEKDPTLVQVRPKVEEPAKTFLESWKDTVSDPLEDADILSTEDHTPDDGKTKDQNVDTKVIATKKLECLSTSESIVRESVGDDVTSVRIEPSDYNLEYSALEEDNDKEEKDLTLVQVRTKVEEPVQTFLESGKDAVSDPLEDADILRTDDSDNVIQSRDIEVIPMSSTVPCNDKCDIGDDIYVSVDDIENELGIIEGTMDLPSASHHNEATDSSEAKTTSDENDVWSMFYTPVTPGEEDDNLEYSALDADNDWEEKDPTLVQVRTKVEEPAKTFLESWQDNVSDPLEDADILSTEEQIFDDIKPKDQNVDTKNIATKKVECISTSENIVQVSVGDDVTTFRIEPSDDNLQYSALEEDNDWEEKDPTLVQVRTKVEEPAKTFLESWQDTVSDPLEDADILSTEDQISGDVETKEFSTSGGKEHRMKHLALEEVSDCEDNVPMDSSVEHHEILEYDSISDSENEENYSPPLQFSADNDCHLTQLNHGFAGKKSLVTKAVNTDDNEVWNMYFTSHQKDSEYAEIEKYPLEDVESVKLRLNSRMDDFSKGSLHSEPSSRETSTSPLSFEQLKETASDIDYSIDHREDFNWELREQIASNLSLQDKSYCYRDQPEFFSGSLDSWASSTGTMFTATPGYLSSTCLSDNENTPLMSNSDDEYLDAKDIFFEDEPHVKVDIPYTHDTQSEVNESITLFLPTDEETTKTLNKAEQEKAEALQRKHIIEEEISLLLSEIVAMASEGTKRTEKANLSEQDVKAEGTKISQKITEIIQGMVHSNENMEGKVAKDINAIIPQDANLTEVQDTMRSTEVMDNQETYSDELVVPSETETKYVNLEVTEQMEQKLQNVASLYSNYAEDIPDTQLMLKLETLYFIEKMGKNKDKDNLDTQGNLQSSKFVTSIESTCDKNIKHQDNQHVDNFKSSEFSELSTDQHQETDQSTEVQSKSSANENEEIFANVLMVELPITEELHVSDEHLDSSESSINRTKDSENCRFTSTLELQLPNTGVSDTTKLQNQRSSAKKDGLTSRSKRSKSKLSPGDRIARRWRKKSPHRNYSNALFINVPNYSESSEEEMSKDVEESQLDNEECKMALKHHRLSESGFPIETHSELLKRLSSMESDCSSTSSYEGFRCTLHTFVPDYDMKNYHNIFVIPKRYGTFSTEVNMNIAEPKETNLLDESSPSKKTVKSSVTLANSPEEVLCTIAKSPSEHTTTSDNFESKRKESVEEETTIIVKNTDEEKLSDKSNDRRDSVVIDFTADERRNDRMSYFTEEQIQDMLQKVNQKGSVTQYSKSGYQTDCYSFIKENEFRYGTSNYPSLMNYPSQAEPYWQTKSSDPEKTMLLTYSEMLLSSDIISSKAENAHEIADNDSNIINDDTEKPTDVLDSTDMEKLRRESQELTQTSEQLAIDLSSLLSVDSSEISDELSQNYVTKRPKSPEDHSESSQETSSSDSDGDYPSNQHLILEFGGEIDVSNKCTKLPSANISSDETNLQTQSDDVSMKSEDVISETDKTALTEANLSEEIIATVPDSADGKPVHVDNFPEHSEYLSSQATEEISEENSIIEIVEDHTEGPNDKMFDDVSEFVDRKEVFFGTMRQQIDKPLLSYSLPVNTSLAESSSSLHDGADCETSKETVSSDVDIFQMKLLNRELCETNELNAIQHEELNEPQAKELDNVSVLESVGKEFEFTSASSFEESSVSIPENSLAEKSVPVKDHSEEEIMPVTFDEVKSNFTEETSTKKPEDISNAEFSETDIGKFSPGSNEVELELQKPPENILQLSEQFYKECFGNESSYVMTEFPEELRSREEYSVILTDKHLATFDENQRQETDICRNYSTEKDQFLKETDADAKSTGIKSKKKKKQKKKPRFFALDNEMLMQFVETTAELSKESEFDSSGVDQNDSAVTKSQMEIQSLAELETEESLKELPPTSLAAEDKFEISEDTLKTESKINSVTEEPRLSHDADFVDAITEQESSTELLDPEFTPNVIKENAKIEEIEQTVNKLVVSPCKEMFTHETEISSIECKVSEITSEPLNDNTINIKYSDEVGFDLASVQQPEAFVNVADTEPYCQLLKEQTDIGVIEHSSVDQLEKKEEQSKNVDLVKHVEISDVQETFTESSNVNLTAEWDNATQLEIEHRSCLLKTEESPDQLEIKESTCLLKTTEDTALSKTEESTTQTEIKDSSPAQMESEIFSKSSPEKIELKTDITEVEQKQLEVKCGESTVTASPTFPVQSTVTAGDVSINAPEEEKPKKKRKKRRSPYLYGYGDDSVNSSDFIEPVISDPDVSQHILPALAETVSSCTDTTALKSTESKSSPETITDKDIDATPNENQVKEATPEIKDPVSTREPMDVTCTKCSPEEETDKDIHPKKKKKKKKKSSLKDENEATSEQKKSNQSSKKDKESFSKEKTPDTLCKDGALDQKYKSLAANSSNIKSQEGDDQIPLVKELKDSEATKSQDDYPKTDRQLSSEEELQKEFVVESNEERTDECVYSLLPSETEIDVTTHQASMLEDVKGEMIVENIHKTAQKENKPCSLVQAKVEQLSRSEEGNNLAFAQEKTHSSAIVKEDLDESYLELELSRKSVLDKQVSKSISSPPEGTGSDKHLLFSEDFKDADFRLAEKSDKKSFVSISESNENVQSEIFDETNIVDKDNESSGTSNTKIASLESKKKRRSPFPYGDDEKSILSKGIEEFFQSTHSKATETGPLYVDTPAMTSELNVAKTPDLTISNQSFSISEELKHSQVMTIPGDTKKKKKQKKTSQVKFCESGKVIPVPPESSSVETSAKISVVEDKNTVEIKKDVSKTENKVSQTLSKVSSAISKKAQSVLEDSPIRKKKSSTSNEESSEDSKTNENNSSILKLSKKKTKHKEVSAKENSSELCPSKESKNLSTDSSSITSSEHSQKKFIAETEKLVKLEPVEEKTTLMSIAPPISKIPSETDSKCPNKENKEKEESSTGKVAKSVVDKISSLVTSITKQVTDSLEELSTHKKKKLKQSSLTIPELKETEDKRSFKERTESSNSESKNKSNKKVLDSSLSEKSMRKVGEANPNSKQKSQKGNSSSKASPLLSKKKQKSKHSRDSKNIPVSLIKIESPYRQHTYLPLIQHLTEEEAAFSDTTPLTKRKKRQRKKKKHHNMSQLSTTTESSCEIDTALWLHSNKSSRDNSSHQRTKIPPRPKIVVSEDTSAPPLPLPRANSTTPPTKRAGTPTSPYLSADSFNNPRSRSRCRRSPVKELLWLSEQEMLSDRNDSDSTRRGRSLNNINRISKINLAYISTGTRLYEKKNFSFK</sequence>
<evidence type="ECO:0000256" key="3">
    <source>
        <dbReference type="SAM" id="MobiDB-lite"/>
    </source>
</evidence>
<feature type="compositionally biased region" description="Basic and acidic residues" evidence="3">
    <location>
        <begin position="1853"/>
        <end position="1870"/>
    </location>
</feature>
<dbReference type="InterPro" id="IPR004087">
    <property type="entry name" value="KH_dom"/>
</dbReference>
<feature type="compositionally biased region" description="Low complexity" evidence="3">
    <location>
        <begin position="6025"/>
        <end position="6037"/>
    </location>
</feature>
<feature type="compositionally biased region" description="Basic and acidic residues" evidence="3">
    <location>
        <begin position="2406"/>
        <end position="2440"/>
    </location>
</feature>
<feature type="region of interest" description="Disordered" evidence="3">
    <location>
        <begin position="6252"/>
        <end position="6280"/>
    </location>
</feature>
<feature type="region of interest" description="Disordered" evidence="3">
    <location>
        <begin position="4503"/>
        <end position="4524"/>
    </location>
</feature>
<proteinExistence type="predicted"/>
<feature type="region of interest" description="Disordered" evidence="3">
    <location>
        <begin position="2270"/>
        <end position="2294"/>
    </location>
</feature>
<feature type="region of interest" description="Disordered" evidence="3">
    <location>
        <begin position="5025"/>
        <end position="5044"/>
    </location>
</feature>
<dbReference type="Pfam" id="PF00567">
    <property type="entry name" value="TUDOR"/>
    <property type="match status" value="1"/>
</dbReference>
<evidence type="ECO:0000259" key="4">
    <source>
        <dbReference type="PROSITE" id="PS50304"/>
    </source>
</evidence>
<feature type="region of interest" description="Disordered" evidence="3">
    <location>
        <begin position="6116"/>
        <end position="6223"/>
    </location>
</feature>
<feature type="compositionally biased region" description="Polar residues" evidence="3">
    <location>
        <begin position="5359"/>
        <end position="5374"/>
    </location>
</feature>
<feature type="region of interest" description="Disordered" evidence="3">
    <location>
        <begin position="4063"/>
        <end position="4088"/>
    </location>
</feature>
<dbReference type="InterPro" id="IPR002999">
    <property type="entry name" value="Tudor"/>
</dbReference>
<dbReference type="OrthoDB" id="10069557at2759"/>
<feature type="region of interest" description="Disordered" evidence="3">
    <location>
        <begin position="4617"/>
        <end position="4640"/>
    </location>
</feature>
<dbReference type="SUPFAM" id="SSF54791">
    <property type="entry name" value="Eukaryotic type KH-domain (KH-domain type I)"/>
    <property type="match status" value="2"/>
</dbReference>
<dbReference type="GO" id="GO:0003723">
    <property type="term" value="F:RNA binding"/>
    <property type="evidence" value="ECO:0007669"/>
    <property type="project" value="UniProtKB-UniRule"/>
</dbReference>
<feature type="region of interest" description="Disordered" evidence="3">
    <location>
        <begin position="5434"/>
        <end position="5619"/>
    </location>
</feature>
<dbReference type="InterPro" id="IPR036612">
    <property type="entry name" value="KH_dom_type_1_sf"/>
</dbReference>
<feature type="region of interest" description="Disordered" evidence="3">
    <location>
        <begin position="4343"/>
        <end position="4384"/>
    </location>
</feature>
<evidence type="ECO:0000256" key="2">
    <source>
        <dbReference type="SAM" id="Coils"/>
    </source>
</evidence>
<feature type="compositionally biased region" description="Basic and acidic residues" evidence="3">
    <location>
        <begin position="1059"/>
        <end position="1074"/>
    </location>
</feature>
<feature type="compositionally biased region" description="Basic and acidic residues" evidence="3">
    <location>
        <begin position="1609"/>
        <end position="1629"/>
    </location>
</feature>
<dbReference type="InterPro" id="IPR035437">
    <property type="entry name" value="SNase_OB-fold_sf"/>
</dbReference>
<feature type="compositionally biased region" description="Basic and acidic residues" evidence="3">
    <location>
        <begin position="2374"/>
        <end position="2385"/>
    </location>
</feature>
<dbReference type="Gene3D" id="2.30.30.140">
    <property type="match status" value="1"/>
</dbReference>
<dbReference type="PROSITE" id="PS50304">
    <property type="entry name" value="TUDOR"/>
    <property type="match status" value="1"/>
</dbReference>
<gene>
    <name evidence="5" type="ORF">OCBIM_22032337mg</name>
</gene>
<dbReference type="Pfam" id="PF00013">
    <property type="entry name" value="KH_1"/>
    <property type="match status" value="2"/>
</dbReference>
<feature type="compositionally biased region" description="Basic and acidic residues" evidence="3">
    <location>
        <begin position="6139"/>
        <end position="6154"/>
    </location>
</feature>
<feature type="region of interest" description="Disordered" evidence="3">
    <location>
        <begin position="1609"/>
        <end position="1634"/>
    </location>
</feature>
<feature type="region of interest" description="Disordered" evidence="3">
    <location>
        <begin position="2783"/>
        <end position="2808"/>
    </location>
</feature>